<dbReference type="AlphaFoldDB" id="A0A0D7BS86"/>
<feature type="compositionally biased region" description="Polar residues" evidence="1">
    <location>
        <begin position="134"/>
        <end position="143"/>
    </location>
</feature>
<reference evidence="2 3" key="1">
    <citation type="journal article" date="2015" name="Fungal Genet. Biol.">
        <title>Evolution of novel wood decay mechanisms in Agaricales revealed by the genome sequences of Fistulina hepatica and Cylindrobasidium torrendii.</title>
        <authorList>
            <person name="Floudas D."/>
            <person name="Held B.W."/>
            <person name="Riley R."/>
            <person name="Nagy L.G."/>
            <person name="Koehler G."/>
            <person name="Ransdell A.S."/>
            <person name="Younus H."/>
            <person name="Chow J."/>
            <person name="Chiniquy J."/>
            <person name="Lipzen A."/>
            <person name="Tritt A."/>
            <person name="Sun H."/>
            <person name="Haridas S."/>
            <person name="LaButti K."/>
            <person name="Ohm R.A."/>
            <person name="Kues U."/>
            <person name="Blanchette R.A."/>
            <person name="Grigoriev I.V."/>
            <person name="Minto R.E."/>
            <person name="Hibbett D.S."/>
        </authorList>
    </citation>
    <scope>NUCLEOTIDE SEQUENCE [LARGE SCALE GENOMIC DNA]</scope>
    <source>
        <strain evidence="2 3">FP15055 ss-10</strain>
    </source>
</reference>
<protein>
    <submittedName>
        <fullName evidence="2">Uncharacterized protein</fullName>
    </submittedName>
</protein>
<sequence length="368" mass="39908">MADFTAQAYDTTPVPPLVPSGTIDSSIIDLMTSQEAWHHVAILCRAQLGPDCPPTPEYSGLGNDEALSSLDPPTFPSPLPIDHSPFLPYHNVAPAQISSAAIASSSSLSFQVTTTPTSSPPALPYRLSTPLPKTPQSTPAPSASIQYTPPFVALSPLSDHSYLQPSSPHTPIRTLTRTALPVDASTIFMPDTPQKPGPAPRQLANTHLASPQPRSHYRAHTSGRHATPYARPSSPKSSSFARPSSSRRQSPIPTHIPKAIQFMPQAGTSASYYPTNYTQREHRVGQAVPRQPPLHLITSSSLPRNRAVSRTASQEAIEGLRNIMAAGNYNAVDMWTVYKSILKPRDPDSTFHPVTEEEWSRKKQNSGR</sequence>
<feature type="region of interest" description="Disordered" evidence="1">
    <location>
        <begin position="111"/>
        <end position="143"/>
    </location>
</feature>
<evidence type="ECO:0000256" key="1">
    <source>
        <dbReference type="SAM" id="MobiDB-lite"/>
    </source>
</evidence>
<evidence type="ECO:0000313" key="3">
    <source>
        <dbReference type="Proteomes" id="UP000054007"/>
    </source>
</evidence>
<keyword evidence="3" id="KW-1185">Reference proteome</keyword>
<feature type="region of interest" description="Disordered" evidence="1">
    <location>
        <begin position="55"/>
        <end position="75"/>
    </location>
</feature>
<gene>
    <name evidence="2" type="ORF">CYLTODRAFT_485688</name>
</gene>
<dbReference type="EMBL" id="KN880437">
    <property type="protein sequence ID" value="KIY73252.1"/>
    <property type="molecule type" value="Genomic_DNA"/>
</dbReference>
<proteinExistence type="predicted"/>
<organism evidence="2 3">
    <name type="scientific">Cylindrobasidium torrendii FP15055 ss-10</name>
    <dbReference type="NCBI Taxonomy" id="1314674"/>
    <lineage>
        <taxon>Eukaryota</taxon>
        <taxon>Fungi</taxon>
        <taxon>Dikarya</taxon>
        <taxon>Basidiomycota</taxon>
        <taxon>Agaricomycotina</taxon>
        <taxon>Agaricomycetes</taxon>
        <taxon>Agaricomycetidae</taxon>
        <taxon>Agaricales</taxon>
        <taxon>Marasmiineae</taxon>
        <taxon>Physalacriaceae</taxon>
        <taxon>Cylindrobasidium</taxon>
    </lineage>
</organism>
<feature type="compositionally biased region" description="Basic and acidic residues" evidence="1">
    <location>
        <begin position="345"/>
        <end position="361"/>
    </location>
</feature>
<evidence type="ECO:0000313" key="2">
    <source>
        <dbReference type="EMBL" id="KIY73252.1"/>
    </source>
</evidence>
<dbReference type="Proteomes" id="UP000054007">
    <property type="component" value="Unassembled WGS sequence"/>
</dbReference>
<name>A0A0D7BS86_9AGAR</name>
<accession>A0A0D7BS86</accession>
<feature type="compositionally biased region" description="Low complexity" evidence="1">
    <location>
        <begin position="231"/>
        <end position="251"/>
    </location>
</feature>
<feature type="compositionally biased region" description="Polar residues" evidence="1">
    <location>
        <begin position="203"/>
        <end position="213"/>
    </location>
</feature>
<feature type="region of interest" description="Disordered" evidence="1">
    <location>
        <begin position="345"/>
        <end position="368"/>
    </location>
</feature>
<feature type="region of interest" description="Disordered" evidence="1">
    <location>
        <begin position="187"/>
        <end position="256"/>
    </location>
</feature>